<feature type="domain" description="Rhodanese" evidence="2">
    <location>
        <begin position="43"/>
        <end position="132"/>
    </location>
</feature>
<dbReference type="SUPFAM" id="SSF52821">
    <property type="entry name" value="Rhodanese/Cell cycle control phosphatase"/>
    <property type="match status" value="1"/>
</dbReference>
<dbReference type="EMBL" id="CP007511">
    <property type="protein sequence ID" value="AJE15783.1"/>
    <property type="molecule type" value="Genomic_DNA"/>
</dbReference>
<dbReference type="GO" id="GO:0004792">
    <property type="term" value="F:thiosulfate-cyanide sulfurtransferase activity"/>
    <property type="evidence" value="ECO:0007669"/>
    <property type="project" value="TreeGrafter"/>
</dbReference>
<evidence type="ECO:0000313" key="3">
    <source>
        <dbReference type="EMBL" id="AJE15783.1"/>
    </source>
</evidence>
<reference evidence="3 5" key="3">
    <citation type="journal article" name="Genome Announc.">
        <title>Complete Genome Sequence of Pseudomonas balearica DSM 6083T.</title>
        <authorList>
            <person name="Bennasar-Figueras A."/>
            <person name="Salva-Serra F."/>
            <person name="Jaen-Luchoro D."/>
            <person name="Segui C."/>
            <person name="Aliaga F."/>
            <person name="Busquets A."/>
            <person name="Gomila M."/>
            <person name="Moore E.R."/>
            <person name="Lalucat J."/>
        </authorList>
    </citation>
    <scope>NUCLEOTIDE SEQUENCE [LARGE SCALE GENOMIC DNA]</scope>
    <source>
        <strain evidence="5">DSM 6083</strain>
        <strain evidence="3">DSM6083</strain>
    </source>
</reference>
<dbReference type="EMBL" id="FNHO01000005">
    <property type="protein sequence ID" value="SDM52690.1"/>
    <property type="molecule type" value="Genomic_DNA"/>
</dbReference>
<keyword evidence="6" id="KW-1185">Reference proteome</keyword>
<dbReference type="Pfam" id="PF00581">
    <property type="entry name" value="Rhodanese"/>
    <property type="match status" value="1"/>
</dbReference>
<protein>
    <submittedName>
        <fullName evidence="3 4">Sulfurtransferase</fullName>
    </submittedName>
</protein>
<sequence length="145" mass="15820">MLRILMLFFVLVPAGVQAGEAPDSVAGALTVNIAQARQLHELGAIFVDVRPEREWAWGHIQGALHLDLATRFQSLASADLPRHAPLVVYCDSEVCPSGALAAQMAVAWGYEQVFYFREGYFAWQLADLPQASGAEELTYFSALGP</sequence>
<dbReference type="RefSeq" id="WP_041106416.1">
    <property type="nucleotide sequence ID" value="NZ_CP007511.1"/>
</dbReference>
<accession>A0A8D3Y212</accession>
<proteinExistence type="predicted"/>
<evidence type="ECO:0000256" key="1">
    <source>
        <dbReference type="SAM" id="SignalP"/>
    </source>
</evidence>
<name>A0A8D3Y212_9GAMM</name>
<evidence type="ECO:0000259" key="2">
    <source>
        <dbReference type="PROSITE" id="PS50206"/>
    </source>
</evidence>
<reference evidence="4 6" key="2">
    <citation type="submission" date="2016-10" db="EMBL/GenBank/DDBJ databases">
        <authorList>
            <person name="Varghese N."/>
            <person name="Submissions S."/>
        </authorList>
    </citation>
    <scope>NUCLEOTIDE SEQUENCE [LARGE SCALE GENOMIC DNA]</scope>
    <source>
        <strain evidence="4 6">DSM 6083</strain>
    </source>
</reference>
<dbReference type="PROSITE" id="PS50206">
    <property type="entry name" value="RHODANESE_3"/>
    <property type="match status" value="1"/>
</dbReference>
<gene>
    <name evidence="3" type="ORF">CL52_12370</name>
    <name evidence="4" type="ORF">SAMN05660875_105388</name>
</gene>
<dbReference type="Proteomes" id="UP000031271">
    <property type="component" value="Chromosome"/>
</dbReference>
<feature type="chain" id="PRO_5034383393" evidence="1">
    <location>
        <begin position="19"/>
        <end position="145"/>
    </location>
</feature>
<evidence type="ECO:0000313" key="4">
    <source>
        <dbReference type="EMBL" id="SDM52690.1"/>
    </source>
</evidence>
<reference evidence="5" key="1">
    <citation type="submission" date="2014-03" db="EMBL/GenBank/DDBJ databases">
        <title>Complete genome of Pseudomonas balearica DSM 6083T, a sewage water isolate from an enrichment with 2-methylnaphthalene.</title>
        <authorList>
            <person name="Salva-Serra F."/>
            <person name="Jaen-Luchoro D."/>
            <person name="Busquets A."/>
            <person name="Pena A."/>
            <person name="Gomila M."/>
            <person name="Bosch R."/>
            <person name="Nogales B."/>
            <person name="Garcia-Valdes E."/>
            <person name="Lalucat J."/>
            <person name="Bennasar A."/>
        </authorList>
    </citation>
    <scope>NUCLEOTIDE SEQUENCE [LARGE SCALE GENOMIC DNA]</scope>
    <source>
        <strain evidence="5">DSM 6083</strain>
    </source>
</reference>
<dbReference type="Gene3D" id="3.40.250.10">
    <property type="entry name" value="Rhodanese-like domain"/>
    <property type="match status" value="1"/>
</dbReference>
<keyword evidence="1" id="KW-0732">Signal</keyword>
<evidence type="ECO:0000313" key="5">
    <source>
        <dbReference type="Proteomes" id="UP000031271"/>
    </source>
</evidence>
<dbReference type="PANTHER" id="PTHR44086:SF10">
    <property type="entry name" value="THIOSULFATE SULFURTRANSFERASE_RHODANESE-LIKE DOMAIN-CONTAINING PROTEIN 3"/>
    <property type="match status" value="1"/>
</dbReference>
<dbReference type="GeneID" id="77260698"/>
<dbReference type="Proteomes" id="UP000182276">
    <property type="component" value="Unassembled WGS sequence"/>
</dbReference>
<dbReference type="AlphaFoldDB" id="A0A8D3Y212"/>
<dbReference type="SMART" id="SM00450">
    <property type="entry name" value="RHOD"/>
    <property type="match status" value="1"/>
</dbReference>
<keyword evidence="3" id="KW-0808">Transferase</keyword>
<dbReference type="InterPro" id="IPR036873">
    <property type="entry name" value="Rhodanese-like_dom_sf"/>
</dbReference>
<feature type="signal peptide" evidence="1">
    <location>
        <begin position="1"/>
        <end position="18"/>
    </location>
</feature>
<dbReference type="PANTHER" id="PTHR44086">
    <property type="entry name" value="THIOSULFATE SULFURTRANSFERASE RDL2, MITOCHONDRIAL-RELATED"/>
    <property type="match status" value="1"/>
</dbReference>
<organism evidence="3 5">
    <name type="scientific">Stutzerimonas balearica DSM 6083</name>
    <dbReference type="NCBI Taxonomy" id="1123016"/>
    <lineage>
        <taxon>Bacteria</taxon>
        <taxon>Pseudomonadati</taxon>
        <taxon>Pseudomonadota</taxon>
        <taxon>Gammaproteobacteria</taxon>
        <taxon>Pseudomonadales</taxon>
        <taxon>Pseudomonadaceae</taxon>
        <taxon>Stutzerimonas</taxon>
    </lineage>
</organism>
<dbReference type="InterPro" id="IPR001763">
    <property type="entry name" value="Rhodanese-like_dom"/>
</dbReference>
<evidence type="ECO:0000313" key="6">
    <source>
        <dbReference type="Proteomes" id="UP000182276"/>
    </source>
</evidence>
<dbReference type="CDD" id="cd00158">
    <property type="entry name" value="RHOD"/>
    <property type="match status" value="1"/>
</dbReference>
<dbReference type="KEGG" id="pbm:CL52_12370"/>